<evidence type="ECO:0000313" key="1">
    <source>
        <dbReference type="EMBL" id="SVC30464.1"/>
    </source>
</evidence>
<sequence>MVSLILLTLSFMVFLQALNTGKTVRAHSELRTVQSVILNSMENQIRARGYDENSAAPWSSSLGKDSGETAINHFDDIDDFHQYTINEVSEHPAFGISVAVTYVSASSGFHTPQSNQTDYKSIMVKVTHKTLSAMTDTMIISPGL</sequence>
<accession>A0A382L0D9</accession>
<name>A0A382L0D9_9ZZZZ</name>
<dbReference type="EMBL" id="UINC01084121">
    <property type="protein sequence ID" value="SVC30464.1"/>
    <property type="molecule type" value="Genomic_DNA"/>
</dbReference>
<evidence type="ECO:0008006" key="2">
    <source>
        <dbReference type="Google" id="ProtNLM"/>
    </source>
</evidence>
<organism evidence="1">
    <name type="scientific">marine metagenome</name>
    <dbReference type="NCBI Taxonomy" id="408172"/>
    <lineage>
        <taxon>unclassified sequences</taxon>
        <taxon>metagenomes</taxon>
        <taxon>ecological metagenomes</taxon>
    </lineage>
</organism>
<protein>
    <recommendedName>
        <fullName evidence="2">Type 4 fimbrial biogenesis protein PilX N-terminal domain-containing protein</fullName>
    </recommendedName>
</protein>
<gene>
    <name evidence="1" type="ORF">METZ01_LOCUS283318</name>
</gene>
<proteinExistence type="predicted"/>
<dbReference type="AlphaFoldDB" id="A0A382L0D9"/>
<reference evidence="1" key="1">
    <citation type="submission" date="2018-05" db="EMBL/GenBank/DDBJ databases">
        <authorList>
            <person name="Lanie J.A."/>
            <person name="Ng W.-L."/>
            <person name="Kazmierczak K.M."/>
            <person name="Andrzejewski T.M."/>
            <person name="Davidsen T.M."/>
            <person name="Wayne K.J."/>
            <person name="Tettelin H."/>
            <person name="Glass J.I."/>
            <person name="Rusch D."/>
            <person name="Podicherti R."/>
            <person name="Tsui H.-C.T."/>
            <person name="Winkler M.E."/>
        </authorList>
    </citation>
    <scope>NUCLEOTIDE SEQUENCE</scope>
</reference>